<dbReference type="RefSeq" id="WP_036953091.1">
    <property type="nucleotide sequence ID" value="NZ_FMWK01000022.1"/>
</dbReference>
<gene>
    <name evidence="8" type="ORF">SAMN02910350_02856</name>
</gene>
<dbReference type="Pfam" id="PF01386">
    <property type="entry name" value="Ribosomal_L25p"/>
    <property type="match status" value="1"/>
</dbReference>
<evidence type="ECO:0000313" key="8">
    <source>
        <dbReference type="EMBL" id="SCZ81525.1"/>
    </source>
</evidence>
<accession>A0A1G5S5A9</accession>
<evidence type="ECO:0000256" key="3">
    <source>
        <dbReference type="ARBA" id="ARBA00022980"/>
    </source>
</evidence>
<dbReference type="InterPro" id="IPR001021">
    <property type="entry name" value="Ribosomal_bL25_long"/>
</dbReference>
<dbReference type="InterPro" id="IPR020056">
    <property type="entry name" value="Rbsml_bL25/Gln-tRNA_synth_N"/>
</dbReference>
<dbReference type="InterPro" id="IPR020057">
    <property type="entry name" value="Ribosomal_bL25_b-dom"/>
</dbReference>
<dbReference type="PANTHER" id="PTHR33284:SF1">
    <property type="entry name" value="RIBOSOMAL PROTEIN L25_GLN-TRNA SYNTHETASE, ANTI-CODON-BINDING DOMAIN-CONTAINING PROTEIN"/>
    <property type="match status" value="1"/>
</dbReference>
<dbReference type="GO" id="GO:0003735">
    <property type="term" value="F:structural constituent of ribosome"/>
    <property type="evidence" value="ECO:0007669"/>
    <property type="project" value="InterPro"/>
</dbReference>
<dbReference type="CDD" id="cd00495">
    <property type="entry name" value="Ribosomal_L25_TL5_CTC"/>
    <property type="match status" value="1"/>
</dbReference>
<dbReference type="Gene3D" id="2.40.240.10">
    <property type="entry name" value="Ribosomal Protein L25, Chain P"/>
    <property type="match status" value="1"/>
</dbReference>
<dbReference type="NCBIfam" id="TIGR00731">
    <property type="entry name" value="bL25_bact_ctc"/>
    <property type="match status" value="1"/>
</dbReference>
<evidence type="ECO:0000256" key="1">
    <source>
        <dbReference type="ARBA" id="ARBA00022730"/>
    </source>
</evidence>
<keyword evidence="3 8" id="KW-0689">Ribosomal protein</keyword>
<dbReference type="SUPFAM" id="SSF50715">
    <property type="entry name" value="Ribosomal protein L25-like"/>
    <property type="match status" value="1"/>
</dbReference>
<evidence type="ECO:0000256" key="2">
    <source>
        <dbReference type="ARBA" id="ARBA00022884"/>
    </source>
</evidence>
<dbReference type="Pfam" id="PF14693">
    <property type="entry name" value="Ribosomal_TL5_C"/>
    <property type="match status" value="1"/>
</dbReference>
<keyword evidence="4" id="KW-0687">Ribonucleoprotein</keyword>
<dbReference type="InterPro" id="IPR029751">
    <property type="entry name" value="Ribosomal_L25_dom"/>
</dbReference>
<evidence type="ECO:0000256" key="5">
    <source>
        <dbReference type="SAM" id="Coils"/>
    </source>
</evidence>
<dbReference type="Gene3D" id="2.170.120.20">
    <property type="entry name" value="Ribosomal protein L25, beta domain"/>
    <property type="match status" value="1"/>
</dbReference>
<dbReference type="GO" id="GO:0022625">
    <property type="term" value="C:cytosolic large ribosomal subunit"/>
    <property type="evidence" value="ECO:0007669"/>
    <property type="project" value="TreeGrafter"/>
</dbReference>
<reference evidence="8 9" key="1">
    <citation type="submission" date="2016-10" db="EMBL/GenBank/DDBJ databases">
        <authorList>
            <person name="de Groot N.N."/>
        </authorList>
    </citation>
    <scope>NUCLEOTIDE SEQUENCE [LARGE SCALE GENOMIC DNA]</scope>
    <source>
        <strain evidence="8 9">DSM 10317</strain>
    </source>
</reference>
<protein>
    <submittedName>
        <fullName evidence="8">Large subunit ribosomal protein L25</fullName>
    </submittedName>
</protein>
<evidence type="ECO:0000313" key="9">
    <source>
        <dbReference type="Proteomes" id="UP000199428"/>
    </source>
</evidence>
<sequence>MDTYKVQRRDMEKKAKRLRREGYVTGNLFGRDIEQSIPLQFEVKEAEALRKSKHTQMTLDLEGKKYNVLLKELHFDAAKHQILEMDFQELVKGEVIHATAEVVLENKEAVTEGVLEQLVSEVAYKAKAEDVVEKIEIDCSSLRLGDTIKVADLAIAKNKKVEVTTRADQVVVEVIAAKNKVADAEEEEDSTQAAS</sequence>
<dbReference type="AlphaFoldDB" id="A0A1G5S5A9"/>
<keyword evidence="5" id="KW-0175">Coiled coil</keyword>
<evidence type="ECO:0000256" key="4">
    <source>
        <dbReference type="ARBA" id="ARBA00023274"/>
    </source>
</evidence>
<proteinExistence type="predicted"/>
<dbReference type="EMBL" id="FMWK01000022">
    <property type="protein sequence ID" value="SCZ81525.1"/>
    <property type="molecule type" value="Genomic_DNA"/>
</dbReference>
<dbReference type="GO" id="GO:0006412">
    <property type="term" value="P:translation"/>
    <property type="evidence" value="ECO:0007669"/>
    <property type="project" value="InterPro"/>
</dbReference>
<dbReference type="PANTHER" id="PTHR33284">
    <property type="entry name" value="RIBOSOMAL PROTEIN L25/GLN-TRNA SYNTHETASE, ANTI-CODON-BINDING DOMAIN-CONTAINING PROTEIN"/>
    <property type="match status" value="1"/>
</dbReference>
<keyword evidence="2" id="KW-0694">RNA-binding</keyword>
<dbReference type="InterPro" id="IPR011035">
    <property type="entry name" value="Ribosomal_bL25/Gln-tRNA_synth"/>
</dbReference>
<feature type="domain" description="Large ribosomal subunit protein bL25 beta" evidence="7">
    <location>
        <begin position="96"/>
        <end position="177"/>
    </location>
</feature>
<keyword evidence="1" id="KW-0699">rRNA-binding</keyword>
<dbReference type="InterPro" id="IPR020930">
    <property type="entry name" value="Ribosomal_uL5_bac-type"/>
</dbReference>
<evidence type="ECO:0000259" key="7">
    <source>
        <dbReference type="Pfam" id="PF14693"/>
    </source>
</evidence>
<organism evidence="8 9">
    <name type="scientific">Pseudobutyrivibrio xylanivorans</name>
    <dbReference type="NCBI Taxonomy" id="185007"/>
    <lineage>
        <taxon>Bacteria</taxon>
        <taxon>Bacillati</taxon>
        <taxon>Bacillota</taxon>
        <taxon>Clostridia</taxon>
        <taxon>Lachnospirales</taxon>
        <taxon>Lachnospiraceae</taxon>
        <taxon>Pseudobutyrivibrio</taxon>
    </lineage>
</organism>
<dbReference type="GO" id="GO:0008097">
    <property type="term" value="F:5S rRNA binding"/>
    <property type="evidence" value="ECO:0007669"/>
    <property type="project" value="InterPro"/>
</dbReference>
<dbReference type="Proteomes" id="UP000199428">
    <property type="component" value="Unassembled WGS sequence"/>
</dbReference>
<name>A0A1G5S5A9_PSEXY</name>
<dbReference type="InterPro" id="IPR037121">
    <property type="entry name" value="Ribosomal_bL25_C"/>
</dbReference>
<feature type="coiled-coil region" evidence="5">
    <location>
        <begin position="167"/>
        <end position="194"/>
    </location>
</feature>
<feature type="domain" description="Large ribosomal subunit protein bL25 L25" evidence="6">
    <location>
        <begin position="6"/>
        <end position="87"/>
    </location>
</feature>
<evidence type="ECO:0000259" key="6">
    <source>
        <dbReference type="Pfam" id="PF01386"/>
    </source>
</evidence>